<evidence type="ECO:0000313" key="1">
    <source>
        <dbReference type="EMBL" id="RIW36318.1"/>
    </source>
</evidence>
<proteinExistence type="predicted"/>
<gene>
    <name evidence="1" type="ORF">D3H55_05255</name>
</gene>
<sequence length="145" mass="16574">MLGYSEVKNAASGSRGIKDTALYFEMVTAEVGVDMPKGLYIPSSGKDLFEAIHHGAVASFWRKDEKIPAWLPNHFPLFMTDNIIEAVLGILDHYYYNTKQEEWGKMTIFIFRDEEMGKLQTITNQNQYLKYRKSAEISLKLKGGE</sequence>
<dbReference type="EMBL" id="QXIR01000005">
    <property type="protein sequence ID" value="RIW36318.1"/>
    <property type="molecule type" value="Genomic_DNA"/>
</dbReference>
<dbReference type="AlphaFoldDB" id="A0A3A1R311"/>
<dbReference type="RefSeq" id="WP_119545873.1">
    <property type="nucleotide sequence ID" value="NZ_QXIR01000005.1"/>
</dbReference>
<dbReference type="OrthoDB" id="2966672at2"/>
<comment type="caution">
    <text evidence="1">The sequence shown here is derived from an EMBL/GenBank/DDBJ whole genome shotgun (WGS) entry which is preliminary data.</text>
</comment>
<reference evidence="1 2" key="1">
    <citation type="submission" date="2018-09" db="EMBL/GenBank/DDBJ databases">
        <title>Bacillus saliacetes sp. nov., isolated from Thai shrimp paste (Ka-pi).</title>
        <authorList>
            <person name="Daroonpunt R."/>
            <person name="Tanasupawat S."/>
            <person name="Yiamsombut S."/>
        </authorList>
    </citation>
    <scope>NUCLEOTIDE SEQUENCE [LARGE SCALE GENOMIC DNA]</scope>
    <source>
        <strain evidence="1 2">SKP7-4</strain>
    </source>
</reference>
<organism evidence="1 2">
    <name type="scientific">Bacillus salacetis</name>
    <dbReference type="NCBI Taxonomy" id="2315464"/>
    <lineage>
        <taxon>Bacteria</taxon>
        <taxon>Bacillati</taxon>
        <taxon>Bacillota</taxon>
        <taxon>Bacilli</taxon>
        <taxon>Bacillales</taxon>
        <taxon>Bacillaceae</taxon>
        <taxon>Bacillus</taxon>
    </lineage>
</organism>
<keyword evidence="2" id="KW-1185">Reference proteome</keyword>
<dbReference type="Proteomes" id="UP000265801">
    <property type="component" value="Unassembled WGS sequence"/>
</dbReference>
<evidence type="ECO:0000313" key="2">
    <source>
        <dbReference type="Proteomes" id="UP000265801"/>
    </source>
</evidence>
<accession>A0A3A1R311</accession>
<name>A0A3A1R311_9BACI</name>
<protein>
    <submittedName>
        <fullName evidence="1">Uncharacterized protein</fullName>
    </submittedName>
</protein>